<dbReference type="GO" id="GO:0005829">
    <property type="term" value="C:cytosol"/>
    <property type="evidence" value="ECO:0007669"/>
    <property type="project" value="TreeGrafter"/>
</dbReference>
<dbReference type="HAMAP" id="MF_00197">
    <property type="entry name" value="DAP_epimerase"/>
    <property type="match status" value="1"/>
</dbReference>
<dbReference type="OrthoDB" id="9805408at2"/>
<dbReference type="GO" id="GO:0009089">
    <property type="term" value="P:lysine biosynthetic process via diaminopimelate"/>
    <property type="evidence" value="ECO:0007669"/>
    <property type="project" value="UniProtKB-UniRule"/>
</dbReference>
<comment type="subcellular location">
    <subcellularLocation>
        <location evidence="8">Cytoplasm</location>
    </subcellularLocation>
</comment>
<proteinExistence type="inferred from homology"/>
<accession>A0A512BGB4</accession>
<dbReference type="SUPFAM" id="SSF54506">
    <property type="entry name" value="Diaminopimelate epimerase-like"/>
    <property type="match status" value="2"/>
</dbReference>
<dbReference type="RefSeq" id="WP_147205114.1">
    <property type="nucleotide sequence ID" value="NZ_BJYT01000015.1"/>
</dbReference>
<feature type="active site" description="Proton acceptor" evidence="8">
    <location>
        <position position="198"/>
    </location>
</feature>
<feature type="active site" description="Proton donor" evidence="8">
    <location>
        <position position="74"/>
    </location>
</feature>
<dbReference type="EMBL" id="BJYT01000015">
    <property type="protein sequence ID" value="GEO11001.1"/>
    <property type="molecule type" value="Genomic_DNA"/>
</dbReference>
<comment type="caution">
    <text evidence="10">The sequence shown here is derived from an EMBL/GenBank/DDBJ whole genome shotgun (WGS) entry which is preliminary data.</text>
</comment>
<keyword evidence="4 8" id="KW-0028">Amino-acid biosynthesis</keyword>
<gene>
    <name evidence="8 10" type="primary">dapF</name>
    <name evidence="10" type="ORF">SAE01_34970</name>
</gene>
<evidence type="ECO:0000256" key="3">
    <source>
        <dbReference type="ARBA" id="ARBA00013080"/>
    </source>
</evidence>
<dbReference type="EC" id="5.1.1.7" evidence="3 8"/>
<evidence type="ECO:0000256" key="1">
    <source>
        <dbReference type="ARBA" id="ARBA00005196"/>
    </source>
</evidence>
<dbReference type="AlphaFoldDB" id="A0A512BGB4"/>
<evidence type="ECO:0000256" key="4">
    <source>
        <dbReference type="ARBA" id="ARBA00022605"/>
    </source>
</evidence>
<dbReference type="Proteomes" id="UP000321513">
    <property type="component" value="Unassembled WGS sequence"/>
</dbReference>
<comment type="caution">
    <text evidence="8">Lacks conserved residue(s) required for the propagation of feature annotation.</text>
</comment>
<organism evidence="10 11">
    <name type="scientific">Segetibacter aerophilus</name>
    <dbReference type="NCBI Taxonomy" id="670293"/>
    <lineage>
        <taxon>Bacteria</taxon>
        <taxon>Pseudomonadati</taxon>
        <taxon>Bacteroidota</taxon>
        <taxon>Chitinophagia</taxon>
        <taxon>Chitinophagales</taxon>
        <taxon>Chitinophagaceae</taxon>
        <taxon>Segetibacter</taxon>
    </lineage>
</organism>
<evidence type="ECO:0000256" key="7">
    <source>
        <dbReference type="ARBA" id="ARBA00051712"/>
    </source>
</evidence>
<evidence type="ECO:0000256" key="8">
    <source>
        <dbReference type="HAMAP-Rule" id="MF_00197"/>
    </source>
</evidence>
<dbReference type="PANTHER" id="PTHR31689:SF0">
    <property type="entry name" value="DIAMINOPIMELATE EPIMERASE"/>
    <property type="match status" value="1"/>
</dbReference>
<dbReference type="PROSITE" id="PS01326">
    <property type="entry name" value="DAP_EPIMERASE"/>
    <property type="match status" value="1"/>
</dbReference>
<comment type="function">
    <text evidence="8">Catalyzes the stereoinversion of LL-2,6-diaminopimelate (L,L-DAP) to meso-diaminopimelate (meso-DAP), a precursor of L-lysine and an essential component of the bacterial peptidoglycan.</text>
</comment>
<name>A0A512BGB4_9BACT</name>
<comment type="subunit">
    <text evidence="8">Homodimer.</text>
</comment>
<evidence type="ECO:0000313" key="10">
    <source>
        <dbReference type="EMBL" id="GEO11001.1"/>
    </source>
</evidence>
<keyword evidence="11" id="KW-1185">Reference proteome</keyword>
<sequence length="259" mass="29319">MNIQFFKYQGTGNDFVILDNRNKQYSGLTTEQIKFLCDRRFGIGADGLMLLNTLEGYDFEMKYYNADGSESTMCGNGGRCLVKFANDMGIKKSDYLFLAIDGSHEASFGDNGWIRLKMKDVNEMDEDNGNCIVDTGSPHYVKIVNDVKKYNVFEEGKRIRNSKKFRQEGINVNFVEIEHAHIYVRTYERGVENETYSCGTGVTASALACAHNTGFNRVQVKTLGGELAVEFQKDEKDHFSDVWLCGPAMFVYKGEIELP</sequence>
<evidence type="ECO:0000313" key="11">
    <source>
        <dbReference type="Proteomes" id="UP000321513"/>
    </source>
</evidence>
<feature type="site" description="Could be important to modulate the pK values of the two catalytic cysteine residues" evidence="8">
    <location>
        <position position="139"/>
    </location>
</feature>
<feature type="binding site" evidence="8">
    <location>
        <begin position="199"/>
        <end position="200"/>
    </location>
    <ligand>
        <name>substrate</name>
    </ligand>
</feature>
<dbReference type="Gene3D" id="3.10.310.10">
    <property type="entry name" value="Diaminopimelate Epimerase, Chain A, domain 1"/>
    <property type="match status" value="2"/>
</dbReference>
<dbReference type="NCBIfam" id="TIGR00652">
    <property type="entry name" value="DapF"/>
    <property type="match status" value="1"/>
</dbReference>
<comment type="similarity">
    <text evidence="2 8">Belongs to the diaminopimelate epimerase family.</text>
</comment>
<reference evidence="10 11" key="1">
    <citation type="submission" date="2019-07" db="EMBL/GenBank/DDBJ databases">
        <title>Whole genome shotgun sequence of Segetibacter aerophilus NBRC 106135.</title>
        <authorList>
            <person name="Hosoyama A."/>
            <person name="Uohara A."/>
            <person name="Ohji S."/>
            <person name="Ichikawa N."/>
        </authorList>
    </citation>
    <scope>NUCLEOTIDE SEQUENCE [LARGE SCALE GENOMIC DNA]</scope>
    <source>
        <strain evidence="10 11">NBRC 106135</strain>
    </source>
</reference>
<evidence type="ECO:0000256" key="6">
    <source>
        <dbReference type="ARBA" id="ARBA00023235"/>
    </source>
</evidence>
<dbReference type="InterPro" id="IPR001653">
    <property type="entry name" value="DAP_epimerase_DapF"/>
</dbReference>
<feature type="binding site" evidence="8">
    <location>
        <position position="171"/>
    </location>
    <ligand>
        <name>substrate</name>
    </ligand>
</feature>
<evidence type="ECO:0000256" key="9">
    <source>
        <dbReference type="PROSITE-ProRule" id="PRU10125"/>
    </source>
</evidence>
<dbReference type="InterPro" id="IPR018510">
    <property type="entry name" value="DAP_epimerase_AS"/>
</dbReference>
<evidence type="ECO:0000256" key="5">
    <source>
        <dbReference type="ARBA" id="ARBA00023154"/>
    </source>
</evidence>
<evidence type="ECO:0000256" key="2">
    <source>
        <dbReference type="ARBA" id="ARBA00010219"/>
    </source>
</evidence>
<comment type="pathway">
    <text evidence="1 8">Amino-acid biosynthesis; L-lysine biosynthesis via DAP pathway; DL-2,6-diaminopimelate from LL-2,6-diaminopimelate: step 1/1.</text>
</comment>
<dbReference type="UniPathway" id="UPA00034">
    <property type="reaction ID" value="UER00025"/>
</dbReference>
<feature type="active site" evidence="9">
    <location>
        <position position="74"/>
    </location>
</feature>
<feature type="binding site" evidence="8">
    <location>
        <position position="13"/>
    </location>
    <ligand>
        <name>substrate</name>
    </ligand>
</feature>
<keyword evidence="6 8" id="KW-0413">Isomerase</keyword>
<dbReference type="PANTHER" id="PTHR31689">
    <property type="entry name" value="DIAMINOPIMELATE EPIMERASE, CHLOROPLASTIC"/>
    <property type="match status" value="1"/>
</dbReference>
<keyword evidence="8" id="KW-0963">Cytoplasm</keyword>
<dbReference type="GO" id="GO:0008837">
    <property type="term" value="F:diaminopimelate epimerase activity"/>
    <property type="evidence" value="ECO:0007669"/>
    <property type="project" value="UniProtKB-UniRule"/>
</dbReference>
<comment type="catalytic activity">
    <reaction evidence="7 8">
        <text>(2S,6S)-2,6-diaminopimelate = meso-2,6-diaminopimelate</text>
        <dbReference type="Rhea" id="RHEA:15393"/>
        <dbReference type="ChEBI" id="CHEBI:57609"/>
        <dbReference type="ChEBI" id="CHEBI:57791"/>
        <dbReference type="EC" id="5.1.1.7"/>
    </reaction>
</comment>
<protein>
    <recommendedName>
        <fullName evidence="3 8">Diaminopimelate epimerase</fullName>
        <shortName evidence="8">DAP epimerase</shortName>
        <ecNumber evidence="3 8">5.1.1.7</ecNumber>
    </recommendedName>
    <alternativeName>
        <fullName evidence="8">PLP-independent amino acid racemase</fullName>
    </alternativeName>
</protein>
<feature type="binding site" evidence="8">
    <location>
        <begin position="75"/>
        <end position="76"/>
    </location>
    <ligand>
        <name>substrate</name>
    </ligand>
</feature>
<feature type="binding site" evidence="8">
    <location>
        <position position="65"/>
    </location>
    <ligand>
        <name>substrate</name>
    </ligand>
</feature>
<feature type="binding site" evidence="8">
    <location>
        <begin position="188"/>
        <end position="189"/>
    </location>
    <ligand>
        <name>substrate</name>
    </ligand>
</feature>
<dbReference type="Pfam" id="PF01678">
    <property type="entry name" value="DAP_epimerase"/>
    <property type="match status" value="2"/>
</dbReference>
<keyword evidence="5 8" id="KW-0457">Lysine biosynthesis</keyword>
<feature type="site" description="Could be important to modulate the pK values of the two catalytic cysteine residues" evidence="8">
    <location>
        <position position="188"/>
    </location>
</feature>